<dbReference type="RefSeq" id="WP_267541892.1">
    <property type="nucleotide sequence ID" value="NZ_JAPNKA010000001.1"/>
</dbReference>
<dbReference type="EMBL" id="JAPNKA010000001">
    <property type="protein sequence ID" value="MCY1083358.1"/>
    <property type="molecule type" value="Genomic_DNA"/>
</dbReference>
<sequence>MSKRASQERFRELLNDVAGWAAGFGGRLVLGPPVPDEDIALLPELLGLPVPPGGEVLPDGLRDFWGLCAFARVEVPDAEEEGGWRTLPANFRVYSPDEVLDATRWVRIPDDVTLGNRRITTAHLFALAVSDVLPRDAQWCVAAAQGSLPGPVIVHNHMDELQWARFQDTGRYVGEGESAGVFASFLEWFEHYVRHVRALRPEALYPDGVTYSA</sequence>
<dbReference type="Proteomes" id="UP001207654">
    <property type="component" value="Unassembled WGS sequence"/>
</dbReference>
<keyword evidence="2" id="KW-1185">Reference proteome</keyword>
<name>A0ABT4ANT3_9BACT</name>
<proteinExistence type="predicted"/>
<comment type="caution">
    <text evidence="1">The sequence shown here is derived from an EMBL/GenBank/DDBJ whole genome shotgun (WGS) entry which is preliminary data.</text>
</comment>
<organism evidence="1 2">
    <name type="scientific">Archangium lansingense</name>
    <dbReference type="NCBI Taxonomy" id="2995310"/>
    <lineage>
        <taxon>Bacteria</taxon>
        <taxon>Pseudomonadati</taxon>
        <taxon>Myxococcota</taxon>
        <taxon>Myxococcia</taxon>
        <taxon>Myxococcales</taxon>
        <taxon>Cystobacterineae</taxon>
        <taxon>Archangiaceae</taxon>
        <taxon>Archangium</taxon>
    </lineage>
</organism>
<accession>A0ABT4ANT3</accession>
<reference evidence="1 2" key="1">
    <citation type="submission" date="2022-11" db="EMBL/GenBank/DDBJ databases">
        <title>Minimal conservation of predation-associated metabolite biosynthetic gene clusters underscores biosynthetic potential of Myxococcota including descriptions for ten novel species: Archangium lansinium sp. nov., Myxococcus landrumus sp. nov., Nannocystis bai.</title>
        <authorList>
            <person name="Ahearne A."/>
            <person name="Stevens C."/>
            <person name="Phillips K."/>
        </authorList>
    </citation>
    <scope>NUCLEOTIDE SEQUENCE [LARGE SCALE GENOMIC DNA]</scope>
    <source>
        <strain evidence="1 2">MIWBW</strain>
    </source>
</reference>
<gene>
    <name evidence="1" type="ORF">OV287_53875</name>
</gene>
<evidence type="ECO:0000313" key="2">
    <source>
        <dbReference type="Proteomes" id="UP001207654"/>
    </source>
</evidence>
<protein>
    <recommendedName>
        <fullName evidence="3">Knr4/Smi1-like domain-containing protein</fullName>
    </recommendedName>
</protein>
<evidence type="ECO:0008006" key="3">
    <source>
        <dbReference type="Google" id="ProtNLM"/>
    </source>
</evidence>
<evidence type="ECO:0000313" key="1">
    <source>
        <dbReference type="EMBL" id="MCY1083358.1"/>
    </source>
</evidence>